<sequence length="110" mass="12000">MVQHEIAMPQPKAGQHDTVRTRNSIAPNVFSLIIITSTGGRLPVFFSLMDCWTACRSDGINCLFVAMMPVSRSRNLPLEKSKSFPAASVTIPPASVTTIEPAAWSHIFSL</sequence>
<proteinExistence type="predicted"/>
<organism evidence="1">
    <name type="scientific">Arundo donax</name>
    <name type="common">Giant reed</name>
    <name type="synonym">Donax arundinaceus</name>
    <dbReference type="NCBI Taxonomy" id="35708"/>
    <lineage>
        <taxon>Eukaryota</taxon>
        <taxon>Viridiplantae</taxon>
        <taxon>Streptophyta</taxon>
        <taxon>Embryophyta</taxon>
        <taxon>Tracheophyta</taxon>
        <taxon>Spermatophyta</taxon>
        <taxon>Magnoliopsida</taxon>
        <taxon>Liliopsida</taxon>
        <taxon>Poales</taxon>
        <taxon>Poaceae</taxon>
        <taxon>PACMAD clade</taxon>
        <taxon>Arundinoideae</taxon>
        <taxon>Arundineae</taxon>
        <taxon>Arundo</taxon>
    </lineage>
</organism>
<dbReference type="EMBL" id="GBRH01178402">
    <property type="protein sequence ID" value="JAE19494.1"/>
    <property type="molecule type" value="Transcribed_RNA"/>
</dbReference>
<name>A0A0A9G7P9_ARUDO</name>
<protein>
    <submittedName>
        <fullName evidence="1">DPNP</fullName>
    </submittedName>
</protein>
<reference evidence="1" key="1">
    <citation type="submission" date="2014-09" db="EMBL/GenBank/DDBJ databases">
        <authorList>
            <person name="Magalhaes I.L.F."/>
            <person name="Oliveira U."/>
            <person name="Santos F.R."/>
            <person name="Vidigal T.H.D.A."/>
            <person name="Brescovit A.D."/>
            <person name="Santos A.J."/>
        </authorList>
    </citation>
    <scope>NUCLEOTIDE SEQUENCE</scope>
    <source>
        <tissue evidence="1">Shoot tissue taken approximately 20 cm above the soil surface</tissue>
    </source>
</reference>
<evidence type="ECO:0000313" key="1">
    <source>
        <dbReference type="EMBL" id="JAE19494.1"/>
    </source>
</evidence>
<reference evidence="1" key="2">
    <citation type="journal article" date="2015" name="Data Brief">
        <title>Shoot transcriptome of the giant reed, Arundo donax.</title>
        <authorList>
            <person name="Barrero R.A."/>
            <person name="Guerrero F.D."/>
            <person name="Moolhuijzen P."/>
            <person name="Goolsby J.A."/>
            <person name="Tidwell J."/>
            <person name="Bellgard S.E."/>
            <person name="Bellgard M.I."/>
        </authorList>
    </citation>
    <scope>NUCLEOTIDE SEQUENCE</scope>
    <source>
        <tissue evidence="1">Shoot tissue taken approximately 20 cm above the soil surface</tissue>
    </source>
</reference>
<accession>A0A0A9G7P9</accession>
<dbReference type="AlphaFoldDB" id="A0A0A9G7P9"/>